<dbReference type="PROSITE" id="PS00893">
    <property type="entry name" value="NUDIX_BOX"/>
    <property type="match status" value="1"/>
</dbReference>
<dbReference type="InterPro" id="IPR051325">
    <property type="entry name" value="Nudix_hydrolase_domain"/>
</dbReference>
<dbReference type="Pfam" id="PF00293">
    <property type="entry name" value="NUDIX"/>
    <property type="match status" value="1"/>
</dbReference>
<sequence>MTPPPLTPSIGAVARTRLAGDAATVVGWLRVLAREDGPAEVAAALDALGALRTDLRSLRPVLDKGWTVALRDGLDEVTAVLARIAVLDGRVRLLAECGGSGPADALVASTGRERAALLETVPAALDPETGAALAFLASGREPAPLRAAAPVGDPGLPAAVLLPPMLHRRWRKLVKETPVQDLESLHRRAAELIVVVEVAARLEFPVIGLWPAADALRTAAAAALRVGAAHELKERLPACTTRRDLARIVERRVWVTRQVEKALAGVAALGHLIPADDDGPPKAAGGGLVVRPGPGGPEVLVVHRVRQDDWSIPKGATAPGETVQECALREVREETGLRCRMGAEIHSVVYRDRNNRAKHVRFWHMTPVGPAAPPDPAEIDEVRWVPLADAAGLLTRKRDRAVVAAFVREHGTGRAA</sequence>
<reference evidence="4 5" key="1">
    <citation type="submission" date="2020-08" db="EMBL/GenBank/DDBJ databases">
        <authorList>
            <person name="Mo P."/>
        </authorList>
    </citation>
    <scope>NUCLEOTIDE SEQUENCE [LARGE SCALE GENOMIC DNA]</scope>
    <source>
        <strain evidence="4 5">CGMCC 4.1532</strain>
    </source>
</reference>
<dbReference type="InterPro" id="IPR000086">
    <property type="entry name" value="NUDIX_hydrolase_dom"/>
</dbReference>
<dbReference type="PANTHER" id="PTHR21340:SF0">
    <property type="entry name" value="BIS(5'-NUCLEOSYL)-TETRAPHOSPHATASE [ASYMMETRICAL]"/>
    <property type="match status" value="1"/>
</dbReference>
<feature type="domain" description="Nudix hydrolase" evidence="3">
    <location>
        <begin position="280"/>
        <end position="408"/>
    </location>
</feature>
<evidence type="ECO:0000313" key="5">
    <source>
        <dbReference type="Proteomes" id="UP000515728"/>
    </source>
</evidence>
<dbReference type="InterPro" id="IPR020476">
    <property type="entry name" value="Nudix_hydrolase"/>
</dbReference>
<protein>
    <submittedName>
        <fullName evidence="4">NUDIX hydrolase</fullName>
    </submittedName>
</protein>
<dbReference type="GO" id="GO:0006167">
    <property type="term" value="P:AMP biosynthetic process"/>
    <property type="evidence" value="ECO:0007669"/>
    <property type="project" value="TreeGrafter"/>
</dbReference>
<dbReference type="GO" id="GO:0006754">
    <property type="term" value="P:ATP biosynthetic process"/>
    <property type="evidence" value="ECO:0007669"/>
    <property type="project" value="TreeGrafter"/>
</dbReference>
<dbReference type="RefSeq" id="WP_185717871.1">
    <property type="nucleotide sequence ID" value="NZ_BAAAWI010000001.1"/>
</dbReference>
<dbReference type="PRINTS" id="PR00502">
    <property type="entry name" value="NUDIXFAMILY"/>
</dbReference>
<evidence type="ECO:0000313" key="4">
    <source>
        <dbReference type="EMBL" id="QNG51112.1"/>
    </source>
</evidence>
<evidence type="ECO:0000256" key="2">
    <source>
        <dbReference type="ARBA" id="ARBA00022801"/>
    </source>
</evidence>
<comment type="similarity">
    <text evidence="1">Belongs to the Nudix hydrolase family.</text>
</comment>
<dbReference type="GO" id="GO:0004081">
    <property type="term" value="F:bis(5'-nucleosyl)-tetraphosphatase (asymmetrical) activity"/>
    <property type="evidence" value="ECO:0007669"/>
    <property type="project" value="TreeGrafter"/>
</dbReference>
<proteinExistence type="inferred from homology"/>
<keyword evidence="2 4" id="KW-0378">Hydrolase</keyword>
<accession>A0A7G7MEA1</accession>
<dbReference type="EMBL" id="CP060131">
    <property type="protein sequence ID" value="QNG51112.1"/>
    <property type="molecule type" value="Genomic_DNA"/>
</dbReference>
<dbReference type="InterPro" id="IPR020084">
    <property type="entry name" value="NUDIX_hydrolase_CS"/>
</dbReference>
<organism evidence="4 5">
    <name type="scientific">Pseudonocardia petroleophila</name>
    <dbReference type="NCBI Taxonomy" id="37331"/>
    <lineage>
        <taxon>Bacteria</taxon>
        <taxon>Bacillati</taxon>
        <taxon>Actinomycetota</taxon>
        <taxon>Actinomycetes</taxon>
        <taxon>Pseudonocardiales</taxon>
        <taxon>Pseudonocardiaceae</taxon>
        <taxon>Pseudonocardia</taxon>
    </lineage>
</organism>
<evidence type="ECO:0000256" key="1">
    <source>
        <dbReference type="ARBA" id="ARBA00005582"/>
    </source>
</evidence>
<dbReference type="Proteomes" id="UP000515728">
    <property type="component" value="Chromosome"/>
</dbReference>
<dbReference type="SUPFAM" id="SSF55811">
    <property type="entry name" value="Nudix"/>
    <property type="match status" value="1"/>
</dbReference>
<dbReference type="PROSITE" id="PS51462">
    <property type="entry name" value="NUDIX"/>
    <property type="match status" value="1"/>
</dbReference>
<dbReference type="AlphaFoldDB" id="A0A7G7MEA1"/>
<dbReference type="CDD" id="cd03673">
    <property type="entry name" value="NUDIX_Ap6A_hydrolase"/>
    <property type="match status" value="1"/>
</dbReference>
<dbReference type="KEGG" id="ppel:H6H00_23520"/>
<dbReference type="PANTHER" id="PTHR21340">
    <property type="entry name" value="DIADENOSINE 5,5-P1,P4-TETRAPHOSPHATE PYROPHOSPHOHYDROLASE MUTT"/>
    <property type="match status" value="1"/>
</dbReference>
<evidence type="ECO:0000259" key="3">
    <source>
        <dbReference type="PROSITE" id="PS51462"/>
    </source>
</evidence>
<dbReference type="InterPro" id="IPR015797">
    <property type="entry name" value="NUDIX_hydrolase-like_dom_sf"/>
</dbReference>
<name>A0A7G7MEA1_9PSEU</name>
<gene>
    <name evidence="4" type="ORF">H6H00_23520</name>
</gene>
<dbReference type="Gene3D" id="3.90.79.10">
    <property type="entry name" value="Nucleoside Triphosphate Pyrophosphohydrolase"/>
    <property type="match status" value="1"/>
</dbReference>
<keyword evidence="5" id="KW-1185">Reference proteome</keyword>